<dbReference type="Proteomes" id="UP000231019">
    <property type="component" value="Unassembled WGS sequence"/>
</dbReference>
<dbReference type="InterPro" id="IPR011990">
    <property type="entry name" value="TPR-like_helical_dom_sf"/>
</dbReference>
<sequence length="318" mass="36291">MLDLQALRETQSKIKSSRTEHIQDLCLMGYQILAEVWNSQFEQKDQLKQALECFVRAVKTQRNSAEAFVGLAYLLMLIQENEQAKPYLREALRLNPRQADAQKLLKALYLPPTQVVSRSNPPPSVPAPLPSSPLPVNSLTPEQLLLDIQRACQAAQEKVLPLPSGRADDLENLTQTLEQFNLSYRDLKAELKMLEAEEDCTALEIALYPFEKIIREWKKNLAVNEAFQSLLQKIAKQTQQSQKAIFTLKSSQGFKQIEIYESRLEFLLDSCDRFADEIDLFQEQGFATHELENCYAQLLETVESFREALDEAQGNPEA</sequence>
<protein>
    <submittedName>
        <fullName evidence="3">Uncharacterized protein</fullName>
    </submittedName>
</protein>
<dbReference type="Pfam" id="PF13181">
    <property type="entry name" value="TPR_8"/>
    <property type="match status" value="1"/>
</dbReference>
<name>A0A2M7G805_9BACT</name>
<feature type="coiled-coil region" evidence="2">
    <location>
        <begin position="170"/>
        <end position="204"/>
    </location>
</feature>
<dbReference type="SUPFAM" id="SSF48452">
    <property type="entry name" value="TPR-like"/>
    <property type="match status" value="1"/>
</dbReference>
<organism evidence="3 4">
    <name type="scientific">bacterium (Candidatus Blackallbacteria) CG17_big_fil_post_rev_8_21_14_2_50_48_46</name>
    <dbReference type="NCBI Taxonomy" id="2014261"/>
    <lineage>
        <taxon>Bacteria</taxon>
        <taxon>Candidatus Blackallbacteria</taxon>
    </lineage>
</organism>
<evidence type="ECO:0000313" key="4">
    <source>
        <dbReference type="Proteomes" id="UP000231019"/>
    </source>
</evidence>
<keyword evidence="2" id="KW-0175">Coiled coil</keyword>
<dbReference type="Gene3D" id="1.25.40.10">
    <property type="entry name" value="Tetratricopeptide repeat domain"/>
    <property type="match status" value="1"/>
</dbReference>
<proteinExistence type="predicted"/>
<accession>A0A2M7G805</accession>
<dbReference type="SMART" id="SM00028">
    <property type="entry name" value="TPR"/>
    <property type="match status" value="2"/>
</dbReference>
<dbReference type="InterPro" id="IPR019734">
    <property type="entry name" value="TPR_rpt"/>
</dbReference>
<feature type="repeat" description="TPR" evidence="1">
    <location>
        <begin position="65"/>
        <end position="98"/>
    </location>
</feature>
<keyword evidence="1" id="KW-0802">TPR repeat</keyword>
<dbReference type="AlphaFoldDB" id="A0A2M7G805"/>
<evidence type="ECO:0000256" key="2">
    <source>
        <dbReference type="SAM" id="Coils"/>
    </source>
</evidence>
<dbReference type="PROSITE" id="PS50005">
    <property type="entry name" value="TPR"/>
    <property type="match status" value="1"/>
</dbReference>
<dbReference type="EMBL" id="PFFQ01000013">
    <property type="protein sequence ID" value="PIW18213.1"/>
    <property type="molecule type" value="Genomic_DNA"/>
</dbReference>
<gene>
    <name evidence="3" type="ORF">COW36_05450</name>
</gene>
<comment type="caution">
    <text evidence="3">The sequence shown here is derived from an EMBL/GenBank/DDBJ whole genome shotgun (WGS) entry which is preliminary data.</text>
</comment>
<evidence type="ECO:0000256" key="1">
    <source>
        <dbReference type="PROSITE-ProRule" id="PRU00339"/>
    </source>
</evidence>
<reference evidence="3 4" key="1">
    <citation type="submission" date="2017-09" db="EMBL/GenBank/DDBJ databases">
        <title>Depth-based differentiation of microbial function through sediment-hosted aquifers and enrichment of novel symbionts in the deep terrestrial subsurface.</title>
        <authorList>
            <person name="Probst A.J."/>
            <person name="Ladd B."/>
            <person name="Jarett J.K."/>
            <person name="Geller-Mcgrath D.E."/>
            <person name="Sieber C.M."/>
            <person name="Emerson J.B."/>
            <person name="Anantharaman K."/>
            <person name="Thomas B.C."/>
            <person name="Malmstrom R."/>
            <person name="Stieglmeier M."/>
            <person name="Klingl A."/>
            <person name="Woyke T."/>
            <person name="Ryan C.M."/>
            <person name="Banfield J.F."/>
        </authorList>
    </citation>
    <scope>NUCLEOTIDE SEQUENCE [LARGE SCALE GENOMIC DNA]</scope>
    <source>
        <strain evidence="3">CG17_big_fil_post_rev_8_21_14_2_50_48_46</strain>
    </source>
</reference>
<evidence type="ECO:0000313" key="3">
    <source>
        <dbReference type="EMBL" id="PIW18213.1"/>
    </source>
</evidence>